<evidence type="ECO:0008006" key="4">
    <source>
        <dbReference type="Google" id="ProtNLM"/>
    </source>
</evidence>
<dbReference type="InterPro" id="IPR036365">
    <property type="entry name" value="PGBD-like_sf"/>
</dbReference>
<dbReference type="PROSITE" id="PS51318">
    <property type="entry name" value="TAT"/>
    <property type="match status" value="1"/>
</dbReference>
<evidence type="ECO:0000313" key="2">
    <source>
        <dbReference type="EMBL" id="MDH2389464.1"/>
    </source>
</evidence>
<organism evidence="2 3">
    <name type="scientific">Streptomyces chengmaiensis</name>
    <dbReference type="NCBI Taxonomy" id="3040919"/>
    <lineage>
        <taxon>Bacteria</taxon>
        <taxon>Bacillati</taxon>
        <taxon>Actinomycetota</taxon>
        <taxon>Actinomycetes</taxon>
        <taxon>Kitasatosporales</taxon>
        <taxon>Streptomycetaceae</taxon>
        <taxon>Streptomyces</taxon>
    </lineage>
</organism>
<accession>A0ABT6HNJ1</accession>
<gene>
    <name evidence="2" type="ORF">QCN29_11795</name>
</gene>
<name>A0ABT6HNJ1_9ACTN</name>
<dbReference type="InterPro" id="IPR036366">
    <property type="entry name" value="PGBDSf"/>
</dbReference>
<dbReference type="Proteomes" id="UP001223144">
    <property type="component" value="Unassembled WGS sequence"/>
</dbReference>
<keyword evidence="1" id="KW-0732">Signal</keyword>
<feature type="signal peptide" evidence="1">
    <location>
        <begin position="1"/>
        <end position="28"/>
    </location>
</feature>
<dbReference type="SUPFAM" id="SSF47090">
    <property type="entry name" value="PGBD-like"/>
    <property type="match status" value="1"/>
</dbReference>
<feature type="chain" id="PRO_5047373484" description="Secreted protein" evidence="1">
    <location>
        <begin position="29"/>
        <end position="138"/>
    </location>
</feature>
<comment type="caution">
    <text evidence="2">The sequence shown here is derived from an EMBL/GenBank/DDBJ whole genome shotgun (WGS) entry which is preliminary data.</text>
</comment>
<dbReference type="EMBL" id="JARWBG010000011">
    <property type="protein sequence ID" value="MDH2389464.1"/>
    <property type="molecule type" value="Genomic_DNA"/>
</dbReference>
<keyword evidence="3" id="KW-1185">Reference proteome</keyword>
<dbReference type="RefSeq" id="WP_279927819.1">
    <property type="nucleotide sequence ID" value="NZ_JARWBG010000011.1"/>
</dbReference>
<evidence type="ECO:0000256" key="1">
    <source>
        <dbReference type="SAM" id="SignalP"/>
    </source>
</evidence>
<proteinExistence type="predicted"/>
<sequence length="138" mass="14321">MNVRRHLALATAAAALGGGLALAPAAQASTAQTAQESGAAAYSCHMTKKNGRWHAGHYSGNTVTPAAGRVTSAGIEAQCILKHVWKQSIAVDGYFGPKSRAAFKPVQRSANSVCNAKLVVDGLPGPKSWPYLRHTGCP</sequence>
<reference evidence="2 3" key="1">
    <citation type="submission" date="2023-04" db="EMBL/GenBank/DDBJ databases">
        <title>Streptomyces chengmaiensis sp. nov. isolated from the stem of mangrove plant in Hainan.</title>
        <authorList>
            <person name="Huang X."/>
            <person name="Zhou S."/>
            <person name="Chu X."/>
            <person name="Xie Y."/>
            <person name="Lin Y."/>
        </authorList>
    </citation>
    <scope>NUCLEOTIDE SEQUENCE [LARGE SCALE GENOMIC DNA]</scope>
    <source>
        <strain evidence="2 3">HNM0663</strain>
    </source>
</reference>
<evidence type="ECO:0000313" key="3">
    <source>
        <dbReference type="Proteomes" id="UP001223144"/>
    </source>
</evidence>
<dbReference type="Gene3D" id="1.10.101.10">
    <property type="entry name" value="PGBD-like superfamily/PGBD"/>
    <property type="match status" value="1"/>
</dbReference>
<protein>
    <recommendedName>
        <fullName evidence="4">Secreted protein</fullName>
    </recommendedName>
</protein>
<dbReference type="InterPro" id="IPR006311">
    <property type="entry name" value="TAT_signal"/>
</dbReference>